<reference evidence="3" key="1">
    <citation type="submission" date="2021-01" db="EMBL/GenBank/DDBJ databases">
        <authorList>
            <person name="Corre E."/>
            <person name="Pelletier E."/>
            <person name="Niang G."/>
            <person name="Scheremetjew M."/>
            <person name="Finn R."/>
            <person name="Kale V."/>
            <person name="Holt S."/>
            <person name="Cochrane G."/>
            <person name="Meng A."/>
            <person name="Brown T."/>
            <person name="Cohen L."/>
        </authorList>
    </citation>
    <scope>NUCLEOTIDE SEQUENCE</scope>
    <source>
        <strain evidence="3">CCMP2058</strain>
    </source>
</reference>
<name>A0A7S0GLL4_9EUKA</name>
<evidence type="ECO:0000313" key="3">
    <source>
        <dbReference type="EMBL" id="CAD8432026.1"/>
    </source>
</evidence>
<dbReference type="AlphaFoldDB" id="A0A7S0GLL4"/>
<evidence type="ECO:0000259" key="2">
    <source>
        <dbReference type="SMART" id="SM00228"/>
    </source>
</evidence>
<feature type="region of interest" description="Disordered" evidence="1">
    <location>
        <begin position="103"/>
        <end position="313"/>
    </location>
</feature>
<dbReference type="EMBL" id="HBEM01002721">
    <property type="protein sequence ID" value="CAD8432026.1"/>
    <property type="molecule type" value="Transcribed_RNA"/>
</dbReference>
<dbReference type="SMART" id="SM00228">
    <property type="entry name" value="PDZ"/>
    <property type="match status" value="2"/>
</dbReference>
<feature type="compositionally biased region" description="Basic and acidic residues" evidence="1">
    <location>
        <begin position="232"/>
        <end position="242"/>
    </location>
</feature>
<feature type="compositionally biased region" description="Basic and acidic residues" evidence="1">
    <location>
        <begin position="128"/>
        <end position="154"/>
    </location>
</feature>
<feature type="compositionally biased region" description="Polar residues" evidence="1">
    <location>
        <begin position="107"/>
        <end position="125"/>
    </location>
</feature>
<feature type="compositionally biased region" description="Basic and acidic residues" evidence="1">
    <location>
        <begin position="166"/>
        <end position="186"/>
    </location>
</feature>
<evidence type="ECO:0000256" key="1">
    <source>
        <dbReference type="SAM" id="MobiDB-lite"/>
    </source>
</evidence>
<accession>A0A7S0GLL4</accession>
<protein>
    <recommendedName>
        <fullName evidence="2">PDZ domain-containing protein</fullName>
    </recommendedName>
</protein>
<sequence length="430" mass="47013">MGCGASAKPEGPREGEEDAWQIYLISGETIGFQFSGLRVIEIADSGQAKRKRIPKNSKIISINGRKVETDAEATVAIREAYRTEDKFPILLCFDKLTYNEDGDTKISKSTPRASKSHPNLNSATKLSAVKEDSDKEMKGKGSVEGRDMKQKTELTAEGDGVGSVQDTKKPRIGTCEEKAECGKEAGEGGQLESNVKQEKSHPVPKLLSKGPSERKGQNQSSMHISKAGTVVHKREEVKEFGLKRSKRPSGVQKTATFKGLRRSRKTRTDVSGKRTHAKRGVSPGFEHLSGTNSMTINEDSDPSDSSNNPLGSMRSVDDLCAEVRWPVGEDVDFKVGGGNSPKVWHVFPGGRADRAQIKKGMAVKMVNNTQVKTEDRVRQEIMSAKYSKSDCFVVFGAPSRRRNPLLVDSDFLGGFSDTQDISIAKNGYTL</sequence>
<proteinExistence type="predicted"/>
<feature type="domain" description="PDZ" evidence="2">
    <location>
        <begin position="329"/>
        <end position="398"/>
    </location>
</feature>
<feature type="domain" description="PDZ" evidence="2">
    <location>
        <begin position="28"/>
        <end position="95"/>
    </location>
</feature>
<dbReference type="InterPro" id="IPR036034">
    <property type="entry name" value="PDZ_sf"/>
</dbReference>
<dbReference type="SUPFAM" id="SSF50156">
    <property type="entry name" value="PDZ domain-like"/>
    <property type="match status" value="2"/>
</dbReference>
<organism evidence="3">
    <name type="scientific">Amorphochlora amoebiformis</name>
    <dbReference type="NCBI Taxonomy" id="1561963"/>
    <lineage>
        <taxon>Eukaryota</taxon>
        <taxon>Sar</taxon>
        <taxon>Rhizaria</taxon>
        <taxon>Cercozoa</taxon>
        <taxon>Chlorarachniophyceae</taxon>
        <taxon>Amorphochlora</taxon>
    </lineage>
</organism>
<dbReference type="InterPro" id="IPR001478">
    <property type="entry name" value="PDZ"/>
</dbReference>
<gene>
    <name evidence="3" type="ORF">LAMO00422_LOCUS1944</name>
</gene>